<name>A0ACB8FVN8_9SAUR</name>
<accession>A0ACB8FVN8</accession>
<dbReference type="EMBL" id="CM037624">
    <property type="protein sequence ID" value="KAH8011225.1"/>
    <property type="molecule type" value="Genomic_DNA"/>
</dbReference>
<organism evidence="1 2">
    <name type="scientific">Sphaerodactylus townsendi</name>
    <dbReference type="NCBI Taxonomy" id="933632"/>
    <lineage>
        <taxon>Eukaryota</taxon>
        <taxon>Metazoa</taxon>
        <taxon>Chordata</taxon>
        <taxon>Craniata</taxon>
        <taxon>Vertebrata</taxon>
        <taxon>Euteleostomi</taxon>
        <taxon>Lepidosauria</taxon>
        <taxon>Squamata</taxon>
        <taxon>Bifurcata</taxon>
        <taxon>Gekkota</taxon>
        <taxon>Sphaerodactylidae</taxon>
        <taxon>Sphaerodactylus</taxon>
    </lineage>
</organism>
<reference evidence="1" key="1">
    <citation type="submission" date="2021-08" db="EMBL/GenBank/DDBJ databases">
        <title>The first chromosome-level gecko genome reveals the dynamic sex chromosomes of Neotropical dwarf geckos (Sphaerodactylidae: Sphaerodactylus).</title>
        <authorList>
            <person name="Pinto B.J."/>
            <person name="Keating S.E."/>
            <person name="Gamble T."/>
        </authorList>
    </citation>
    <scope>NUCLEOTIDE SEQUENCE</scope>
    <source>
        <strain evidence="1">TG3544</strain>
    </source>
</reference>
<comment type="caution">
    <text evidence="1">The sequence shown here is derived from an EMBL/GenBank/DDBJ whole genome shotgun (WGS) entry which is preliminary data.</text>
</comment>
<evidence type="ECO:0000313" key="1">
    <source>
        <dbReference type="EMBL" id="KAH8011225.1"/>
    </source>
</evidence>
<keyword evidence="2" id="KW-1185">Reference proteome</keyword>
<evidence type="ECO:0000313" key="2">
    <source>
        <dbReference type="Proteomes" id="UP000827872"/>
    </source>
</evidence>
<proteinExistence type="predicted"/>
<dbReference type="Proteomes" id="UP000827872">
    <property type="component" value="Linkage Group LG11"/>
</dbReference>
<protein>
    <submittedName>
        <fullName evidence="1">Uncharacterized protein</fullName>
    </submittedName>
</protein>
<sequence>MILSVADQRGVAPEPWWVAGRLPTGKEYTPASAKAMARGTQQETLLQIQNKVGAQKKYLKLRKRTCDSENQACGWKAKALLPHAREAWLKAEWSRQTSRNEGEQLSPPPKPKKEERSEARATQVQCSEEDESRDSPKRCLIAGRASWRVTVLGKYHRCKRGPRRPSVDYGGKGATTRERYEASEMQKEQRNVSAARGA</sequence>
<gene>
    <name evidence="1" type="ORF">K3G42_020467</name>
</gene>